<gene>
    <name evidence="4" type="ORF">CEP50_00460</name>
</gene>
<feature type="region of interest" description="Disordered" evidence="2">
    <location>
        <begin position="36"/>
        <end position="57"/>
    </location>
</feature>
<dbReference type="GO" id="GO:0004721">
    <property type="term" value="F:phosphoprotein phosphatase activity"/>
    <property type="evidence" value="ECO:0007669"/>
    <property type="project" value="InterPro"/>
</dbReference>
<dbReference type="InterPro" id="IPR026893">
    <property type="entry name" value="Tyr/Ser_Pase_IphP-type"/>
</dbReference>
<evidence type="ECO:0000256" key="2">
    <source>
        <dbReference type="SAM" id="MobiDB-lite"/>
    </source>
</evidence>
<dbReference type="Pfam" id="PF13350">
    <property type="entry name" value="Y_phosphatase3"/>
    <property type="match status" value="1"/>
</dbReference>
<evidence type="ECO:0000259" key="3">
    <source>
        <dbReference type="PROSITE" id="PS50056"/>
    </source>
</evidence>
<comment type="caution">
    <text evidence="4">The sequence shown here is derived from an EMBL/GenBank/DDBJ whole genome shotgun (WGS) entry which is preliminary data.</text>
</comment>
<dbReference type="Gene3D" id="3.90.190.10">
    <property type="entry name" value="Protein tyrosine phosphatase superfamily"/>
    <property type="match status" value="1"/>
</dbReference>
<dbReference type="InterPro" id="IPR000387">
    <property type="entry name" value="Tyr_Pase_dom"/>
</dbReference>
<accession>A0A2T0H130</accession>
<organism evidence="4 5">
    <name type="scientific">Actinopolyspora mortivallis</name>
    <dbReference type="NCBI Taxonomy" id="33906"/>
    <lineage>
        <taxon>Bacteria</taxon>
        <taxon>Bacillati</taxon>
        <taxon>Actinomycetota</taxon>
        <taxon>Actinomycetes</taxon>
        <taxon>Actinopolysporales</taxon>
        <taxon>Actinopolysporaceae</taxon>
        <taxon>Actinopolyspora</taxon>
    </lineage>
</organism>
<dbReference type="EMBL" id="PVSR01000001">
    <property type="protein sequence ID" value="PRW65047.1"/>
    <property type="molecule type" value="Genomic_DNA"/>
</dbReference>
<sequence length="245" mass="26640">MHMTEHGDSGPDCLVNFRDLGGLPAEDGVTTRSGVLYRGDAPYDGDRPPEGATSWPPTAVVDLRDTEEEKSGPHPLERVSTVHHVPVLEGLRDESGADPWDTLAELYGCMVERAPKRLLEVFRIVLESPGPVLVHCAAGKDRTGVVCALLLSAAGVRRDAIVTDYVHTDRNMYQVLRRLRIAPEMPTGVDESAVRELVSAPAEAIEHLLRTVDTEDGGAAGWLIRHGASDAEIDRWRDKLLGSAV</sequence>
<dbReference type="STRING" id="1050202.GCA_000384035_00948"/>
<dbReference type="PROSITE" id="PS00383">
    <property type="entry name" value="TYR_PHOSPHATASE_1"/>
    <property type="match status" value="1"/>
</dbReference>
<dbReference type="PANTHER" id="PTHR31126">
    <property type="entry name" value="TYROSINE-PROTEIN PHOSPHATASE"/>
    <property type="match status" value="1"/>
</dbReference>
<dbReference type="InParanoid" id="A0A2T0H130"/>
<keyword evidence="5" id="KW-1185">Reference proteome</keyword>
<dbReference type="InterPro" id="IPR029021">
    <property type="entry name" value="Prot-tyrosine_phosphatase-like"/>
</dbReference>
<feature type="domain" description="Tyrosine specific protein phosphatases" evidence="3">
    <location>
        <begin position="116"/>
        <end position="180"/>
    </location>
</feature>
<evidence type="ECO:0000256" key="1">
    <source>
        <dbReference type="ARBA" id="ARBA00009580"/>
    </source>
</evidence>
<dbReference type="PANTHER" id="PTHR31126:SF1">
    <property type="entry name" value="TYROSINE SPECIFIC PROTEIN PHOSPHATASES DOMAIN-CONTAINING PROTEIN"/>
    <property type="match status" value="1"/>
</dbReference>
<comment type="similarity">
    <text evidence="1">Belongs to the protein-tyrosine phosphatase family.</text>
</comment>
<dbReference type="InterPro" id="IPR016130">
    <property type="entry name" value="Tyr_Pase_AS"/>
</dbReference>
<protein>
    <submittedName>
        <fullName evidence="4">Protein-tyrosine-phosphatase</fullName>
    </submittedName>
</protein>
<evidence type="ECO:0000313" key="4">
    <source>
        <dbReference type="EMBL" id="PRW65047.1"/>
    </source>
</evidence>
<proteinExistence type="inferred from homology"/>
<dbReference type="PROSITE" id="PS50056">
    <property type="entry name" value="TYR_PHOSPHATASE_2"/>
    <property type="match status" value="1"/>
</dbReference>
<dbReference type="SUPFAM" id="SSF52799">
    <property type="entry name" value="(Phosphotyrosine protein) phosphatases II"/>
    <property type="match status" value="1"/>
</dbReference>
<reference evidence="4 5" key="1">
    <citation type="submission" date="2018-03" db="EMBL/GenBank/DDBJ databases">
        <title>Actinopolyspora mortivallis from Sahara, screening for active biomolecules.</title>
        <authorList>
            <person name="Selama O."/>
            <person name="Wellington E.M.H."/>
            <person name="Hacene H."/>
        </authorList>
    </citation>
    <scope>NUCLEOTIDE SEQUENCE [LARGE SCALE GENOMIC DNA]</scope>
    <source>
        <strain evidence="4 5">M5A</strain>
    </source>
</reference>
<name>A0A2T0H130_ACTMO</name>
<dbReference type="Proteomes" id="UP000239352">
    <property type="component" value="Unassembled WGS sequence"/>
</dbReference>
<evidence type="ECO:0000313" key="5">
    <source>
        <dbReference type="Proteomes" id="UP000239352"/>
    </source>
</evidence>
<dbReference type="AlphaFoldDB" id="A0A2T0H130"/>